<evidence type="ECO:0000313" key="3">
    <source>
        <dbReference type="Proteomes" id="UP001461498"/>
    </source>
</evidence>
<evidence type="ECO:0000313" key="2">
    <source>
        <dbReference type="EMBL" id="KAK9508760.1"/>
    </source>
</evidence>
<accession>A0AAW1DFB4</accession>
<evidence type="ECO:0000256" key="1">
    <source>
        <dbReference type="SAM" id="MobiDB-lite"/>
    </source>
</evidence>
<keyword evidence="3" id="KW-1185">Reference proteome</keyword>
<sequence length="64" mass="7665">MQKVASQYPEIVFEILTEVCLSHIDRRKRYEGHTHAGYTHIHIHRRHAENSQNGFREAQNGYFR</sequence>
<proteinExistence type="predicted"/>
<dbReference type="AlphaFoldDB" id="A0AAW1DFB4"/>
<dbReference type="EMBL" id="JAPXFL010000003">
    <property type="protein sequence ID" value="KAK9508760.1"/>
    <property type="molecule type" value="Genomic_DNA"/>
</dbReference>
<protein>
    <submittedName>
        <fullName evidence="2">Uncharacterized protein</fullName>
    </submittedName>
</protein>
<comment type="caution">
    <text evidence="2">The sequence shown here is derived from an EMBL/GenBank/DDBJ whole genome shotgun (WGS) entry which is preliminary data.</text>
</comment>
<dbReference type="Proteomes" id="UP001461498">
    <property type="component" value="Unassembled WGS sequence"/>
</dbReference>
<organism evidence="2 3">
    <name type="scientific">Rhynocoris fuscipes</name>
    <dbReference type="NCBI Taxonomy" id="488301"/>
    <lineage>
        <taxon>Eukaryota</taxon>
        <taxon>Metazoa</taxon>
        <taxon>Ecdysozoa</taxon>
        <taxon>Arthropoda</taxon>
        <taxon>Hexapoda</taxon>
        <taxon>Insecta</taxon>
        <taxon>Pterygota</taxon>
        <taxon>Neoptera</taxon>
        <taxon>Paraneoptera</taxon>
        <taxon>Hemiptera</taxon>
        <taxon>Heteroptera</taxon>
        <taxon>Panheteroptera</taxon>
        <taxon>Cimicomorpha</taxon>
        <taxon>Reduviidae</taxon>
        <taxon>Harpactorinae</taxon>
        <taxon>Harpactorini</taxon>
        <taxon>Rhynocoris</taxon>
    </lineage>
</organism>
<reference evidence="2 3" key="1">
    <citation type="submission" date="2022-12" db="EMBL/GenBank/DDBJ databases">
        <title>Chromosome-level genome assembly of true bugs.</title>
        <authorList>
            <person name="Ma L."/>
            <person name="Li H."/>
        </authorList>
    </citation>
    <scope>NUCLEOTIDE SEQUENCE [LARGE SCALE GENOMIC DNA]</scope>
    <source>
        <strain evidence="2">Lab_2022b</strain>
    </source>
</reference>
<feature type="region of interest" description="Disordered" evidence="1">
    <location>
        <begin position="45"/>
        <end position="64"/>
    </location>
</feature>
<gene>
    <name evidence="2" type="ORF">O3M35_006240</name>
</gene>
<name>A0AAW1DFB4_9HEMI</name>